<dbReference type="Gene3D" id="3.30.70.120">
    <property type="match status" value="1"/>
</dbReference>
<evidence type="ECO:0000313" key="2">
    <source>
        <dbReference type="EMBL" id="MBZ2165144.1"/>
    </source>
</evidence>
<dbReference type="InterPro" id="IPR004323">
    <property type="entry name" value="Ion_tolerance_CutA"/>
</dbReference>
<dbReference type="EMBL" id="JAIOUQ010000003">
    <property type="protein sequence ID" value="MBZ2165144.1"/>
    <property type="molecule type" value="Genomic_DNA"/>
</dbReference>
<sequence>MYSMVYITTSGDLESKKIARKLLEEKLAACINIIPTIGSMYLWKGTIEEDSESIMFIKTKSELVVKVIKRVEQLHSYEIPCILEIRVNNGSNNYLKWMKNELEIK</sequence>
<dbReference type="Pfam" id="PF03091">
    <property type="entry name" value="CutA1"/>
    <property type="match status" value="1"/>
</dbReference>
<reference evidence="3" key="1">
    <citation type="journal article" date="2022" name="Microbiol. Resour. Announc.">
        <title>Draft Genome Sequence of a Methanogenic Archaeon from West Spitsbergen Permafrost.</title>
        <authorList>
            <person name="Trubitsyn V."/>
            <person name="Rivkina E."/>
            <person name="Shcherbakova V."/>
        </authorList>
    </citation>
    <scope>NUCLEOTIDE SEQUENCE [LARGE SCALE GENOMIC DNA]</scope>
    <source>
        <strain evidence="3">VT</strain>
    </source>
</reference>
<dbReference type="PANTHER" id="PTHR23419">
    <property type="entry name" value="DIVALENT CATION TOLERANCE CUTA-RELATED"/>
    <property type="match status" value="1"/>
</dbReference>
<evidence type="ECO:0000313" key="3">
    <source>
        <dbReference type="Proteomes" id="UP000825933"/>
    </source>
</evidence>
<dbReference type="Proteomes" id="UP000825933">
    <property type="component" value="Unassembled WGS sequence"/>
</dbReference>
<dbReference type="PANTHER" id="PTHR23419:SF8">
    <property type="entry name" value="FI09726P"/>
    <property type="match status" value="1"/>
</dbReference>
<dbReference type="GO" id="GO:0005507">
    <property type="term" value="F:copper ion binding"/>
    <property type="evidence" value="ECO:0007669"/>
    <property type="project" value="TreeGrafter"/>
</dbReference>
<comment type="similarity">
    <text evidence="1">Belongs to the CutA family.</text>
</comment>
<accession>A0A8T5UNB7</accession>
<protein>
    <submittedName>
        <fullName evidence="2">Divalent-cation tolerance protein CutA</fullName>
    </submittedName>
</protein>
<dbReference type="InterPro" id="IPR011322">
    <property type="entry name" value="N-reg_PII-like_a/b"/>
</dbReference>
<evidence type="ECO:0000256" key="1">
    <source>
        <dbReference type="ARBA" id="ARBA00010169"/>
    </source>
</evidence>
<name>A0A8T5UNB7_9EURY</name>
<proteinExistence type="inferred from homology"/>
<dbReference type="GO" id="GO:0010038">
    <property type="term" value="P:response to metal ion"/>
    <property type="evidence" value="ECO:0007669"/>
    <property type="project" value="InterPro"/>
</dbReference>
<organism evidence="2 3">
    <name type="scientific">Methanobacterium spitsbergense</name>
    <dbReference type="NCBI Taxonomy" id="2874285"/>
    <lineage>
        <taxon>Archaea</taxon>
        <taxon>Methanobacteriati</taxon>
        <taxon>Methanobacteriota</taxon>
        <taxon>Methanomada group</taxon>
        <taxon>Methanobacteria</taxon>
        <taxon>Methanobacteriales</taxon>
        <taxon>Methanobacteriaceae</taxon>
        <taxon>Methanobacterium</taxon>
    </lineage>
</organism>
<dbReference type="SUPFAM" id="SSF54913">
    <property type="entry name" value="GlnB-like"/>
    <property type="match status" value="1"/>
</dbReference>
<dbReference type="AlphaFoldDB" id="A0A8T5UNB7"/>
<comment type="caution">
    <text evidence="2">The sequence shown here is derived from an EMBL/GenBank/DDBJ whole genome shotgun (WGS) entry which is preliminary data.</text>
</comment>
<gene>
    <name evidence="2" type="ORF">K8N75_03685</name>
</gene>
<keyword evidence="3" id="KW-1185">Reference proteome</keyword>
<dbReference type="InterPro" id="IPR015867">
    <property type="entry name" value="N-reg_PII/ATP_PRibTrfase_C"/>
</dbReference>
<dbReference type="RefSeq" id="WP_223790769.1">
    <property type="nucleotide sequence ID" value="NZ_JAIOUQ010000003.1"/>
</dbReference>